<keyword evidence="1" id="KW-1133">Transmembrane helix</keyword>
<keyword evidence="1" id="KW-0472">Membrane</keyword>
<feature type="transmembrane region" description="Helical" evidence="1">
    <location>
        <begin position="108"/>
        <end position="131"/>
    </location>
</feature>
<dbReference type="Proteomes" id="UP000250043">
    <property type="component" value="Unassembled WGS sequence"/>
</dbReference>
<gene>
    <name evidence="2" type="ORF">OBBRIDRAFT_800952</name>
</gene>
<proteinExistence type="predicted"/>
<dbReference type="EMBL" id="KV722340">
    <property type="protein sequence ID" value="OCH94920.1"/>
    <property type="molecule type" value="Genomic_DNA"/>
</dbReference>
<evidence type="ECO:0000313" key="3">
    <source>
        <dbReference type="Proteomes" id="UP000250043"/>
    </source>
</evidence>
<protein>
    <submittedName>
        <fullName evidence="2">Uncharacterized protein</fullName>
    </submittedName>
</protein>
<keyword evidence="3" id="KW-1185">Reference proteome</keyword>
<dbReference type="AlphaFoldDB" id="A0A8E2DSC6"/>
<keyword evidence="1" id="KW-0812">Transmembrane</keyword>
<evidence type="ECO:0000256" key="1">
    <source>
        <dbReference type="SAM" id="Phobius"/>
    </source>
</evidence>
<sequence>MCDLLSMFLNLNLSDVFFLVVSELCCNISKVFFPFVLCVLQVVQAVGLSDYSIESPKKTLPSLSPLWWVFSQDSVHLINSVSPIAQTWSLPKGGVEDLLEFNVVVDELVATFIVLGFSYNVQIMPVIYLAMSFAE</sequence>
<reference evidence="2 3" key="1">
    <citation type="submission" date="2016-07" db="EMBL/GenBank/DDBJ databases">
        <title>Draft genome of the white-rot fungus Obba rivulosa 3A-2.</title>
        <authorList>
            <consortium name="DOE Joint Genome Institute"/>
            <person name="Miettinen O."/>
            <person name="Riley R."/>
            <person name="Acob R."/>
            <person name="Barry K."/>
            <person name="Cullen D."/>
            <person name="De Vries R."/>
            <person name="Hainaut M."/>
            <person name="Hatakka A."/>
            <person name="Henrissat B."/>
            <person name="Hilden K."/>
            <person name="Kuo R."/>
            <person name="Labutti K."/>
            <person name="Lipzen A."/>
            <person name="Makela M.R."/>
            <person name="Sandor L."/>
            <person name="Spatafora J.W."/>
            <person name="Grigoriev I.V."/>
            <person name="Hibbett D.S."/>
        </authorList>
    </citation>
    <scope>NUCLEOTIDE SEQUENCE [LARGE SCALE GENOMIC DNA]</scope>
    <source>
        <strain evidence="2 3">3A-2</strain>
    </source>
</reference>
<name>A0A8E2DSC6_9APHY</name>
<evidence type="ECO:0000313" key="2">
    <source>
        <dbReference type="EMBL" id="OCH94920.1"/>
    </source>
</evidence>
<accession>A0A8E2DSC6</accession>
<organism evidence="2 3">
    <name type="scientific">Obba rivulosa</name>
    <dbReference type="NCBI Taxonomy" id="1052685"/>
    <lineage>
        <taxon>Eukaryota</taxon>
        <taxon>Fungi</taxon>
        <taxon>Dikarya</taxon>
        <taxon>Basidiomycota</taxon>
        <taxon>Agaricomycotina</taxon>
        <taxon>Agaricomycetes</taxon>
        <taxon>Polyporales</taxon>
        <taxon>Gelatoporiaceae</taxon>
        <taxon>Obba</taxon>
    </lineage>
</organism>